<comment type="subcellular location">
    <subcellularLocation>
        <location evidence="2 14">Cell membrane</location>
        <topology evidence="2 14">Lipid-anchor</topology>
        <orientation evidence="2 14">Cytoplasmic side</orientation>
    </subcellularLocation>
</comment>
<gene>
    <name evidence="19" type="primary">phka1p1</name>
    <name evidence="21" type="synonym">phka2</name>
</gene>
<dbReference type="Proteomes" id="UP000008143">
    <property type="component" value="Chromosome 2"/>
</dbReference>
<reference evidence="19" key="2">
    <citation type="submission" date="2011-06" db="UniProtKB">
        <authorList>
            <consortium name="Ensembl"/>
        </authorList>
    </citation>
    <scope>IDENTIFICATION</scope>
</reference>
<dbReference type="Pfam" id="PF00723">
    <property type="entry name" value="Glyco_hydro_15"/>
    <property type="match status" value="1"/>
</dbReference>
<evidence type="ECO:0000256" key="14">
    <source>
        <dbReference type="RuleBase" id="RU364123"/>
    </source>
</evidence>
<evidence type="ECO:0000313" key="21">
    <source>
        <dbReference type="RefSeq" id="XP_004911720.2"/>
    </source>
</evidence>
<comment type="pathway">
    <text evidence="3 14">Glycan biosynthesis; glycogen metabolism.</text>
</comment>
<feature type="domain" description="GH15-like" evidence="17">
    <location>
        <begin position="8"/>
        <end position="919"/>
    </location>
</feature>
<keyword evidence="12 13" id="KW-0636">Prenylation</keyword>
<evidence type="ECO:0000256" key="9">
    <source>
        <dbReference type="ARBA" id="ARBA00023136"/>
    </source>
</evidence>
<dbReference type="InterPro" id="IPR011613">
    <property type="entry name" value="GH15-like"/>
</dbReference>
<feature type="compositionally biased region" description="Low complexity" evidence="16">
    <location>
        <begin position="1031"/>
        <end position="1049"/>
    </location>
</feature>
<dbReference type="PANTHER" id="PTHR10749:SF5">
    <property type="entry name" value="PHOSPHORYLASE B KINASE REGULATORY SUBUNIT ALPHA, LIVER ISOFORM"/>
    <property type="match status" value="1"/>
</dbReference>
<evidence type="ECO:0000256" key="3">
    <source>
        <dbReference type="ARBA" id="ARBA00005131"/>
    </source>
</evidence>
<dbReference type="HOGENOM" id="CLU_004177_1_0_1"/>
<evidence type="ECO:0000256" key="4">
    <source>
        <dbReference type="ARBA" id="ARBA00007128"/>
    </source>
</evidence>
<evidence type="ECO:0000313" key="19">
    <source>
        <dbReference type="Ensembl" id="ENSXETP00000014765"/>
    </source>
</evidence>
<dbReference type="GeneTree" id="ENSGT00950000183118"/>
<dbReference type="GO" id="GO:0005977">
    <property type="term" value="P:glycogen metabolic process"/>
    <property type="evidence" value="ECO:0007669"/>
    <property type="project" value="UniProtKB-UniPathway"/>
</dbReference>
<dbReference type="InterPro" id="IPR008928">
    <property type="entry name" value="6-hairpin_glycosidase_sf"/>
</dbReference>
<evidence type="ECO:0000256" key="7">
    <source>
        <dbReference type="ARBA" id="ARBA00022600"/>
    </source>
</evidence>
<keyword evidence="6" id="KW-0597">Phosphoprotein</keyword>
<evidence type="ECO:0000259" key="18">
    <source>
        <dbReference type="Pfam" id="PF19292"/>
    </source>
</evidence>
<dbReference type="InterPro" id="IPR012341">
    <property type="entry name" value="6hp_glycosidase-like_sf"/>
</dbReference>
<dbReference type="Bgee" id="ENSXETG00000006756">
    <property type="expression patterns" value="Expressed in neurula embryo and 10 other cell types or tissues"/>
</dbReference>
<dbReference type="SUPFAM" id="SSF48208">
    <property type="entry name" value="Six-hairpin glycosidases"/>
    <property type="match status" value="1"/>
</dbReference>
<keyword evidence="10 14" id="KW-0119">Carbohydrate metabolism</keyword>
<dbReference type="UniPathway" id="UPA00163"/>
<dbReference type="PANTHER" id="PTHR10749">
    <property type="entry name" value="PHOSPHORYLASE B KINASE REGULATORY SUBUNIT"/>
    <property type="match status" value="1"/>
</dbReference>
<dbReference type="GO" id="GO:0005516">
    <property type="term" value="F:calmodulin binding"/>
    <property type="evidence" value="ECO:0007669"/>
    <property type="project" value="UniProtKB-KW"/>
</dbReference>
<evidence type="ECO:0000256" key="13">
    <source>
        <dbReference type="PIRSR" id="PIRSR608734-50"/>
    </source>
</evidence>
<evidence type="ECO:0000256" key="2">
    <source>
        <dbReference type="ARBA" id="ARBA00004342"/>
    </source>
</evidence>
<evidence type="ECO:0000256" key="10">
    <source>
        <dbReference type="ARBA" id="ARBA00023277"/>
    </source>
</evidence>
<name>F6WBB6_XENTR</name>
<dbReference type="Xenbase" id="XB-GENE-1012252">
    <property type="gene designation" value="phka1"/>
</dbReference>
<feature type="region of interest" description="Disordered" evidence="16">
    <location>
        <begin position="1026"/>
        <end position="1049"/>
    </location>
</feature>
<organism evidence="19">
    <name type="scientific">Xenopus tropicalis</name>
    <name type="common">Western clawed frog</name>
    <name type="synonym">Silurana tropicalis</name>
    <dbReference type="NCBI Taxonomy" id="8364"/>
    <lineage>
        <taxon>Eukaryota</taxon>
        <taxon>Metazoa</taxon>
        <taxon>Chordata</taxon>
        <taxon>Craniata</taxon>
        <taxon>Vertebrata</taxon>
        <taxon>Euteleostomi</taxon>
        <taxon>Amphibia</taxon>
        <taxon>Batrachia</taxon>
        <taxon>Anura</taxon>
        <taxon>Pipoidea</taxon>
        <taxon>Pipidae</taxon>
        <taxon>Xenopodinae</taxon>
        <taxon>Xenopus</taxon>
        <taxon>Silurana</taxon>
    </lineage>
</organism>
<proteinExistence type="inferred from homology"/>
<evidence type="ECO:0000256" key="6">
    <source>
        <dbReference type="ARBA" id="ARBA00022553"/>
    </source>
</evidence>
<evidence type="ECO:0000256" key="16">
    <source>
        <dbReference type="SAM" id="MobiDB-lite"/>
    </source>
</evidence>
<dbReference type="Pfam" id="PF19292">
    <property type="entry name" value="KPBB_C"/>
    <property type="match status" value="1"/>
</dbReference>
<evidence type="ECO:0000256" key="8">
    <source>
        <dbReference type="ARBA" id="ARBA00022860"/>
    </source>
</evidence>
<feature type="domain" description="Phosphorylase b kinase regulatory subunit alpha/beta C-terminal" evidence="18">
    <location>
        <begin position="1062"/>
        <end position="1206"/>
    </location>
</feature>
<keyword evidence="5 14" id="KW-1003">Cell membrane</keyword>
<evidence type="ECO:0000256" key="5">
    <source>
        <dbReference type="ARBA" id="ARBA00022475"/>
    </source>
</evidence>
<keyword evidence="8 14" id="KW-0112">Calmodulin-binding</keyword>
<dbReference type="AlphaFoldDB" id="F6WBB6"/>
<comment type="function">
    <text evidence="1">Phosphorylase b kinase catalyzes the phosphorylation of serine in certain substrates, including troponin I. The alpha chain may bind calmodulin.</text>
</comment>
<keyword evidence="7 14" id="KW-0321">Glycogen metabolism</keyword>
<dbReference type="ExpressionAtlas" id="F6WBB6">
    <property type="expression patterns" value="baseline"/>
</dbReference>
<comment type="similarity">
    <text evidence="4 14">Belongs to the phosphorylase b kinase regulatory chain family.</text>
</comment>
<keyword evidence="11 13" id="KW-0449">Lipoprotein</keyword>
<evidence type="ECO:0000256" key="15">
    <source>
        <dbReference type="SAM" id="Coils"/>
    </source>
</evidence>
<sequence length="1235" mass="138743">MRSRSNSGVRLDGYARLIQQTILCHQNPVTGLLPASKEQKDAWVRDNVYSILAVWGLGMAYRKNADRDEDKAKAYELEQSVVKLMRGILHCMIRQVDKVEKFKHTQSTKDCLHAKYNTATCSTIVGDDQWGHLQVDATSLFLLCLAQMTAAGLRIVFTLNEVAFIQNLVFYIEAAYKVADYGMWERGDKTNQGIPELNASSVGMAKAALEAIDELDLFGAHGGPKSVIHVLPDDVEHCQSILYSMLPRASTSKEIDAGLLSIISYPAFAVEDINLVNVTKNEIITKLQGRYGCCRFLRDGFKTPREDPTRLHYDSTELKLFENIECEWPLFWTYLLIDGIFNGDQVQMQEYREALEGILIRGKNGIRLVPELYAVPTDKIEEEYHNPHTVDRRPLGKIPHLWGQSLYILGSLLAEGFLAPGEVDPLNRRFSTVFKPDVVVQVSVLAESKEIKKMLKNHGLEVQSFSDVRPIRVQPARILSHLYAKLGHNKAMKLSGRPYRHIGVLGTSKLYMIRNQIFTFTPQFTDQHHFYLALDSRMIVEMLRTELAYLTSCWRMTGRPTLTFPITHSMLNEDGSDIDPAILSTIRKMEDGYFGGARVKLGKLSDFLTTSFYTHLSFLDSDCDGKLFDDVDDECYSPVNDYEVELFSNTECEKEEVQDELDQYINQLQQSMASTSYLPPISSHSGTYHAFSTLHSTRDILSIMAKSKGLDVPNSSLFLPAKNLSAHRRSLNLLEVPQLHKHQNHETELNLPKDAHGDIDCHKLLDKLKECPTLQDQADILYILCVIKGLDWDTGLNGQCGVSVHLLLNELYSKAGLNREWGLIRYISGLLKKRVEVLAEACTDILSHHKQLTVGLPPEPREKTITAPLPPEQLAALIYEASGQDISIAVLTQEIMLYLAMYVRSQPSLFGEMLRLRIGLIMQVMATELARSLNCSGEEASESLMSLSPFDMKNLLHHILSGKEFGVERSMRPIESSATSPAISIHEMGHTGATKTERSGINKLRNEMKQMDRRFSQDDQFGHSVASSIHSARSTRCSSPSSPTGTLSPTGFVGPHLVFDDHQGQWLRRRRLDGAINRVPVGFYQRVWNVLQKCHGLSIDGYVLPSSSTREMTACEIKFAVHVESVLNHVPQPEYRQLLVEAINVLTLVSDMEVDSFGSIIHVDRIVHSANDLFLQDQKALGAADFYLDLDQATGICNFFYDSAPSGAYGTMTYLTKAVAISLQDFLPNTSCSMQ</sequence>
<evidence type="ECO:0000256" key="12">
    <source>
        <dbReference type="ARBA" id="ARBA00023289"/>
    </source>
</evidence>
<dbReference type="InterPro" id="IPR045583">
    <property type="entry name" value="KPBA/B_C"/>
</dbReference>
<feature type="lipid moiety-binding region" description="S-farnesyl cysteine" evidence="13">
    <location>
        <position position="1232"/>
    </location>
</feature>
<dbReference type="Reactome" id="R-XTR-70221">
    <property type="pathway name" value="Glycogen breakdown (glycogenolysis)"/>
</dbReference>
<dbReference type="InterPro" id="IPR008734">
    <property type="entry name" value="PHK_A/B_su"/>
</dbReference>
<dbReference type="FunFam" id="1.50.10.10:FF:000004">
    <property type="entry name" value="Phosphorylase b kinase regulatory subunit"/>
    <property type="match status" value="1"/>
</dbReference>
<dbReference type="RefSeq" id="XP_004911720.2">
    <property type="nucleotide sequence ID" value="XM_004911663.4"/>
</dbReference>
<evidence type="ECO:0000256" key="1">
    <source>
        <dbReference type="ARBA" id="ARBA00002837"/>
    </source>
</evidence>
<dbReference type="GO" id="GO:0005964">
    <property type="term" value="C:phosphorylase kinase complex"/>
    <property type="evidence" value="ECO:0000318"/>
    <property type="project" value="GO_Central"/>
</dbReference>
<protein>
    <recommendedName>
        <fullName evidence="14">Phosphorylase b kinase regulatory subunit</fullName>
    </recommendedName>
</protein>
<dbReference type="Ensembl" id="ENSXETT00000014765">
    <property type="protein sequence ID" value="ENSXETP00000014765"/>
    <property type="gene ID" value="ENSXETG00000006756"/>
</dbReference>
<comment type="PTM">
    <text evidence="13">Although the final Cys may be farnesylated, the terminal tripeptide is probably not removed, and the C-terminus is not methylated.</text>
</comment>
<reference evidence="21" key="3">
    <citation type="submission" date="2025-04" db="UniProtKB">
        <authorList>
            <consortium name="RefSeq"/>
        </authorList>
    </citation>
    <scope>IDENTIFICATION</scope>
    <source>
        <strain evidence="21">Nigerian</strain>
        <tissue evidence="21">Liver and blood</tissue>
    </source>
</reference>
<keyword evidence="15" id="KW-0175">Coiled coil</keyword>
<keyword evidence="9 14" id="KW-0472">Membrane</keyword>
<evidence type="ECO:0000256" key="11">
    <source>
        <dbReference type="ARBA" id="ARBA00023288"/>
    </source>
</evidence>
<dbReference type="GO" id="GO:0005886">
    <property type="term" value="C:plasma membrane"/>
    <property type="evidence" value="ECO:0007669"/>
    <property type="project" value="UniProtKB-SubCell"/>
</dbReference>
<reference evidence="19" key="1">
    <citation type="journal article" date="2010" name="Science">
        <title>The genome of the Western clawed frog Xenopus tropicalis.</title>
        <authorList>
            <person name="Hellsten U."/>
            <person name="Harland R.M."/>
            <person name="Gilchrist M.J."/>
            <person name="Hendrix D."/>
            <person name="Jurka J."/>
            <person name="Kapitonov V."/>
            <person name="Ovcharenko I."/>
            <person name="Putnam N.H."/>
            <person name="Shu S."/>
            <person name="Taher L."/>
            <person name="Blitz I.L."/>
            <person name="Blumberg B."/>
            <person name="Dichmann D.S."/>
            <person name="Dubchak I."/>
            <person name="Amaya E."/>
            <person name="Detter J.C."/>
            <person name="Fletcher R."/>
            <person name="Gerhard D.S."/>
            <person name="Goodstein D."/>
            <person name="Graves T."/>
            <person name="Grigoriev I.V."/>
            <person name="Grimwood J."/>
            <person name="Kawashima T."/>
            <person name="Lindquist E."/>
            <person name="Lucas S.M."/>
            <person name="Mead P.E."/>
            <person name="Mitros T."/>
            <person name="Ogino H."/>
            <person name="Ohta Y."/>
            <person name="Poliakov A.V."/>
            <person name="Pollet N."/>
            <person name="Robert J."/>
            <person name="Salamov A."/>
            <person name="Sater A.K."/>
            <person name="Schmutz J."/>
            <person name="Terry A."/>
            <person name="Vize P.D."/>
            <person name="Warren W.C."/>
            <person name="Wells D."/>
            <person name="Wills A."/>
            <person name="Wilson R.K."/>
            <person name="Zimmerman L.B."/>
            <person name="Zorn A.M."/>
            <person name="Grainger R."/>
            <person name="Grammer T."/>
            <person name="Khokha M.K."/>
            <person name="Richardson P.M."/>
            <person name="Rokhsar D.S."/>
        </authorList>
    </citation>
    <scope>NUCLEOTIDE SEQUENCE [LARGE SCALE GENOMIC DNA]</scope>
    <source>
        <strain evidence="19">Nigerian</strain>
    </source>
</reference>
<accession>F6WBB6</accession>
<keyword evidence="20" id="KW-1185">Reference proteome</keyword>
<dbReference type="Gene3D" id="1.50.10.10">
    <property type="match status" value="1"/>
</dbReference>
<dbReference type="eggNOG" id="KOG3635">
    <property type="taxonomic scope" value="Eukaryota"/>
</dbReference>
<evidence type="ECO:0000313" key="20">
    <source>
        <dbReference type="Proteomes" id="UP000008143"/>
    </source>
</evidence>
<feature type="coiled-coil region" evidence="15">
    <location>
        <begin position="647"/>
        <end position="674"/>
    </location>
</feature>
<dbReference type="KEGG" id="xtr:100498261"/>
<evidence type="ECO:0000259" key="17">
    <source>
        <dbReference type="Pfam" id="PF00723"/>
    </source>
</evidence>